<dbReference type="SMART" id="SM00355">
    <property type="entry name" value="ZnF_C2H2"/>
    <property type="match status" value="2"/>
</dbReference>
<dbReference type="PROSITE" id="PS50157">
    <property type="entry name" value="ZINC_FINGER_C2H2_2"/>
    <property type="match status" value="1"/>
</dbReference>
<keyword evidence="5" id="KW-1185">Reference proteome</keyword>
<evidence type="ECO:0000313" key="5">
    <source>
        <dbReference type="Proteomes" id="UP001610444"/>
    </source>
</evidence>
<keyword evidence="1" id="KW-0862">Zinc</keyword>
<dbReference type="InterPro" id="IPR013087">
    <property type="entry name" value="Znf_C2H2_type"/>
</dbReference>
<dbReference type="PROSITE" id="PS00028">
    <property type="entry name" value="ZINC_FINGER_C2H2_1"/>
    <property type="match status" value="1"/>
</dbReference>
<feature type="compositionally biased region" description="Basic and acidic residues" evidence="2">
    <location>
        <begin position="114"/>
        <end position="126"/>
    </location>
</feature>
<evidence type="ECO:0000256" key="2">
    <source>
        <dbReference type="SAM" id="MobiDB-lite"/>
    </source>
</evidence>
<evidence type="ECO:0000259" key="3">
    <source>
        <dbReference type="PROSITE" id="PS50157"/>
    </source>
</evidence>
<dbReference type="GeneID" id="98155624"/>
<feature type="region of interest" description="Disordered" evidence="2">
    <location>
        <begin position="74"/>
        <end position="164"/>
    </location>
</feature>
<accession>A0ABR4K9B9</accession>
<sequence>MSLAAHQPVILSHNSTTFLNREMDRQTSPKARRGPRLGLFIKRTISEDCTGGSEAERPSKFHCLRKEVRRHQLQPARLGQLDAHRSTRGLVSQEQKHLDDTSGTLPNATPPPSDQERSTERDKQTRSDTSSIHDPNRALNPEQLKEMDGMPFPPTTFANDSPGHSRPLFKCKYKGCRSSISFLTEAALIRHLKNIHISPAAYPCLENHCERVFGRKDHLKQHIRRRHP</sequence>
<keyword evidence="1" id="KW-0863">Zinc-finger</keyword>
<comment type="caution">
    <text evidence="4">The sequence shown here is derived from an EMBL/GenBank/DDBJ whole genome shotgun (WGS) entry which is preliminary data.</text>
</comment>
<dbReference type="SUPFAM" id="SSF57667">
    <property type="entry name" value="beta-beta-alpha zinc fingers"/>
    <property type="match status" value="1"/>
</dbReference>
<dbReference type="EMBL" id="JBFXLR010000027">
    <property type="protein sequence ID" value="KAL2847917.1"/>
    <property type="molecule type" value="Genomic_DNA"/>
</dbReference>
<organism evidence="4 5">
    <name type="scientific">Aspergillus pseudodeflectus</name>
    <dbReference type="NCBI Taxonomy" id="176178"/>
    <lineage>
        <taxon>Eukaryota</taxon>
        <taxon>Fungi</taxon>
        <taxon>Dikarya</taxon>
        <taxon>Ascomycota</taxon>
        <taxon>Pezizomycotina</taxon>
        <taxon>Eurotiomycetes</taxon>
        <taxon>Eurotiomycetidae</taxon>
        <taxon>Eurotiales</taxon>
        <taxon>Aspergillaceae</taxon>
        <taxon>Aspergillus</taxon>
        <taxon>Aspergillus subgen. Nidulantes</taxon>
    </lineage>
</organism>
<dbReference type="RefSeq" id="XP_070897962.1">
    <property type="nucleotide sequence ID" value="XM_071040460.1"/>
</dbReference>
<evidence type="ECO:0000256" key="1">
    <source>
        <dbReference type="PROSITE-ProRule" id="PRU00042"/>
    </source>
</evidence>
<protein>
    <recommendedName>
        <fullName evidence="3">C2H2-type domain-containing protein</fullName>
    </recommendedName>
</protein>
<proteinExistence type="predicted"/>
<dbReference type="Proteomes" id="UP001610444">
    <property type="component" value="Unassembled WGS sequence"/>
</dbReference>
<gene>
    <name evidence="4" type="ORF">BJX68DRAFT_239056</name>
</gene>
<reference evidence="4 5" key="1">
    <citation type="submission" date="2024-07" db="EMBL/GenBank/DDBJ databases">
        <title>Section-level genome sequencing and comparative genomics of Aspergillus sections Usti and Cavernicolus.</title>
        <authorList>
            <consortium name="Lawrence Berkeley National Laboratory"/>
            <person name="Nybo J.L."/>
            <person name="Vesth T.C."/>
            <person name="Theobald S."/>
            <person name="Frisvad J.C."/>
            <person name="Larsen T.O."/>
            <person name="Kjaerboelling I."/>
            <person name="Rothschild-Mancinelli K."/>
            <person name="Lyhne E.K."/>
            <person name="Kogle M.E."/>
            <person name="Barry K."/>
            <person name="Clum A."/>
            <person name="Na H."/>
            <person name="Ledsgaard L."/>
            <person name="Lin J."/>
            <person name="Lipzen A."/>
            <person name="Kuo A."/>
            <person name="Riley R."/>
            <person name="Mondo S."/>
            <person name="LaButti K."/>
            <person name="Haridas S."/>
            <person name="Pangalinan J."/>
            <person name="Salamov A.A."/>
            <person name="Simmons B.A."/>
            <person name="Magnuson J.K."/>
            <person name="Chen J."/>
            <person name="Drula E."/>
            <person name="Henrissat B."/>
            <person name="Wiebenga A."/>
            <person name="Lubbers R.J."/>
            <person name="Gomes A.C."/>
            <person name="Macurrencykelacurrency M.R."/>
            <person name="Stajich J."/>
            <person name="Grigoriev I.V."/>
            <person name="Mortensen U.H."/>
            <person name="De vries R.P."/>
            <person name="Baker S.E."/>
            <person name="Andersen M.R."/>
        </authorList>
    </citation>
    <scope>NUCLEOTIDE SEQUENCE [LARGE SCALE GENOMIC DNA]</scope>
    <source>
        <strain evidence="4 5">CBS 756.74</strain>
    </source>
</reference>
<keyword evidence="1" id="KW-0479">Metal-binding</keyword>
<name>A0ABR4K9B9_9EURO</name>
<dbReference type="Gene3D" id="3.30.160.60">
    <property type="entry name" value="Classic Zinc Finger"/>
    <property type="match status" value="1"/>
</dbReference>
<evidence type="ECO:0000313" key="4">
    <source>
        <dbReference type="EMBL" id="KAL2847917.1"/>
    </source>
</evidence>
<feature type="domain" description="C2H2-type" evidence="3">
    <location>
        <begin position="202"/>
        <end position="228"/>
    </location>
</feature>
<dbReference type="InterPro" id="IPR036236">
    <property type="entry name" value="Znf_C2H2_sf"/>
</dbReference>